<evidence type="ECO:0000259" key="6">
    <source>
        <dbReference type="Pfam" id="PF00590"/>
    </source>
</evidence>
<evidence type="ECO:0000256" key="3">
    <source>
        <dbReference type="ARBA" id="ARBA00022603"/>
    </source>
</evidence>
<dbReference type="GO" id="GO:0009236">
    <property type="term" value="P:cobalamin biosynthetic process"/>
    <property type="evidence" value="ECO:0007669"/>
    <property type="project" value="UniProtKB-UniPathway"/>
</dbReference>
<dbReference type="InterPro" id="IPR014776">
    <property type="entry name" value="4pyrrole_Mease_sub2"/>
</dbReference>
<dbReference type="CDD" id="cd11646">
    <property type="entry name" value="Precorrin_3B_C17_MT"/>
    <property type="match status" value="1"/>
</dbReference>
<dbReference type="Pfam" id="PF00590">
    <property type="entry name" value="TP_methylase"/>
    <property type="match status" value="1"/>
</dbReference>
<dbReference type="EMBL" id="LYVF01000183">
    <property type="protein sequence ID" value="OAT80266.1"/>
    <property type="molecule type" value="Genomic_DNA"/>
</dbReference>
<dbReference type="InterPro" id="IPR014777">
    <property type="entry name" value="4pyrrole_Mease_sub1"/>
</dbReference>
<dbReference type="PANTHER" id="PTHR47036:SF1">
    <property type="entry name" value="COBALT-FACTOR III C(17)-METHYLTRANSFERASE-RELATED"/>
    <property type="match status" value="1"/>
</dbReference>
<dbReference type="GO" id="GO:0032259">
    <property type="term" value="P:methylation"/>
    <property type="evidence" value="ECO:0007669"/>
    <property type="project" value="UniProtKB-KW"/>
</dbReference>
<dbReference type="InterPro" id="IPR006363">
    <property type="entry name" value="Cbl_synth_CobJ/CibH_dom"/>
</dbReference>
<sequence>MVGTGPGDAADLSPRALQALQEARVIVGYKTYIQLLAPLLTPEKEVISTGMTGEVDRCRQAIDRARAGNSVALVSSGDPGVYGMAGLALELLEQEGLLETLAVEIIPGITSATAAAARLGAPLMHDFVVISLSDLLTPWDLIEKRLALAAAGDFVIVLYNPASHKRTGQLARAREIMLQHKRPDTPAGIVRNAYRAEESVTVTNLEHLLECPVDMLSIVIIGNRETRRAGRFLVTPRGYRL</sequence>
<proteinExistence type="predicted"/>
<keyword evidence="8" id="KW-1185">Reference proteome</keyword>
<evidence type="ECO:0000256" key="1">
    <source>
        <dbReference type="ARBA" id="ARBA00004953"/>
    </source>
</evidence>
<name>A0A1B7LBZ9_9FIRM</name>
<keyword evidence="2" id="KW-0169">Cobalamin biosynthesis</keyword>
<accession>A0A1B7LBZ9</accession>
<dbReference type="Gene3D" id="3.30.950.10">
    <property type="entry name" value="Methyltransferase, Cobalt-precorrin-4 Transmethylase, Domain 2"/>
    <property type="match status" value="1"/>
</dbReference>
<evidence type="ECO:0000313" key="7">
    <source>
        <dbReference type="EMBL" id="OAT80266.1"/>
    </source>
</evidence>
<comment type="caution">
    <text evidence="7">The sequence shown here is derived from an EMBL/GenBank/DDBJ whole genome shotgun (WGS) entry which is preliminary data.</text>
</comment>
<dbReference type="InterPro" id="IPR000878">
    <property type="entry name" value="4pyrrol_Mease"/>
</dbReference>
<dbReference type="Gene3D" id="3.40.1010.10">
    <property type="entry name" value="Cobalt-precorrin-4 Transmethylase, Domain 1"/>
    <property type="match status" value="1"/>
</dbReference>
<dbReference type="InterPro" id="IPR051810">
    <property type="entry name" value="Precorrin_MeTrfase"/>
</dbReference>
<dbReference type="InterPro" id="IPR035996">
    <property type="entry name" value="4pyrrol_Methylase_sf"/>
</dbReference>
<protein>
    <submittedName>
        <fullName evidence="7">Precorrin-3B C(17)-methyltransferase</fullName>
    </submittedName>
</protein>
<evidence type="ECO:0000256" key="4">
    <source>
        <dbReference type="ARBA" id="ARBA00022679"/>
    </source>
</evidence>
<reference evidence="7 8" key="1">
    <citation type="submission" date="2016-04" db="EMBL/GenBank/DDBJ databases">
        <authorList>
            <person name="Evans L.H."/>
            <person name="Alamgir A."/>
            <person name="Owens N."/>
            <person name="Weber N.D."/>
            <person name="Virtaneva K."/>
            <person name="Barbian K."/>
            <person name="Babar A."/>
            <person name="Rosenke K."/>
        </authorList>
    </citation>
    <scope>NUCLEOTIDE SEQUENCE [LARGE SCALE GENOMIC DNA]</scope>
    <source>
        <strain evidence="7 8">LMa1</strain>
    </source>
</reference>
<dbReference type="SUPFAM" id="SSF53790">
    <property type="entry name" value="Tetrapyrrole methylase"/>
    <property type="match status" value="1"/>
</dbReference>
<dbReference type="STRING" id="1838280.A6M21_14020"/>
<dbReference type="GO" id="GO:0008168">
    <property type="term" value="F:methyltransferase activity"/>
    <property type="evidence" value="ECO:0007669"/>
    <property type="project" value="UniProtKB-KW"/>
</dbReference>
<dbReference type="PANTHER" id="PTHR47036">
    <property type="entry name" value="COBALT-FACTOR III C(17)-METHYLTRANSFERASE-RELATED"/>
    <property type="match status" value="1"/>
</dbReference>
<organism evidence="7 8">
    <name type="scientific">Desulfotomaculum copahuensis</name>
    <dbReference type="NCBI Taxonomy" id="1838280"/>
    <lineage>
        <taxon>Bacteria</taxon>
        <taxon>Bacillati</taxon>
        <taxon>Bacillota</taxon>
        <taxon>Clostridia</taxon>
        <taxon>Eubacteriales</taxon>
        <taxon>Desulfotomaculaceae</taxon>
        <taxon>Desulfotomaculum</taxon>
    </lineage>
</organism>
<feature type="domain" description="Tetrapyrrole methylase" evidence="6">
    <location>
        <begin position="1"/>
        <end position="208"/>
    </location>
</feature>
<dbReference type="NCBIfam" id="TIGR01466">
    <property type="entry name" value="cobJ_cbiH"/>
    <property type="match status" value="1"/>
</dbReference>
<evidence type="ECO:0000256" key="2">
    <source>
        <dbReference type="ARBA" id="ARBA00022573"/>
    </source>
</evidence>
<evidence type="ECO:0000256" key="5">
    <source>
        <dbReference type="ARBA" id="ARBA00022691"/>
    </source>
</evidence>
<evidence type="ECO:0000313" key="8">
    <source>
        <dbReference type="Proteomes" id="UP000078532"/>
    </source>
</evidence>
<gene>
    <name evidence="7" type="ORF">A6M21_14020</name>
</gene>
<dbReference type="RefSeq" id="WP_066670083.1">
    <property type="nucleotide sequence ID" value="NZ_LYVF01000183.1"/>
</dbReference>
<comment type="pathway">
    <text evidence="1">Cofactor biosynthesis; adenosylcobalamin biosynthesis.</text>
</comment>
<dbReference type="AlphaFoldDB" id="A0A1B7LBZ9"/>
<keyword evidence="5" id="KW-0949">S-adenosyl-L-methionine</keyword>
<dbReference type="UniPathway" id="UPA00148"/>
<keyword evidence="3 7" id="KW-0489">Methyltransferase</keyword>
<dbReference type="Proteomes" id="UP000078532">
    <property type="component" value="Unassembled WGS sequence"/>
</dbReference>
<keyword evidence="4 7" id="KW-0808">Transferase</keyword>